<keyword evidence="3" id="KW-1185">Reference proteome</keyword>
<keyword evidence="1" id="KW-0812">Transmembrane</keyword>
<dbReference type="Proteomes" id="UP001183222">
    <property type="component" value="Unassembled WGS sequence"/>
</dbReference>
<protein>
    <submittedName>
        <fullName evidence="2">Uncharacterized protein</fullName>
    </submittedName>
</protein>
<comment type="caution">
    <text evidence="2">The sequence shown here is derived from an EMBL/GenBank/DDBJ whole genome shotgun (WGS) entry which is preliminary data.</text>
</comment>
<accession>A0ABU2KDS0</accession>
<proteinExistence type="predicted"/>
<gene>
    <name evidence="2" type="ORF">RM425_20675</name>
</gene>
<evidence type="ECO:0000256" key="1">
    <source>
        <dbReference type="SAM" id="Phobius"/>
    </source>
</evidence>
<reference evidence="3" key="1">
    <citation type="submission" date="2023-07" db="EMBL/GenBank/DDBJ databases">
        <title>30 novel species of actinomycetes from the DSMZ collection.</title>
        <authorList>
            <person name="Nouioui I."/>
        </authorList>
    </citation>
    <scope>NUCLEOTIDE SEQUENCE [LARGE SCALE GENOMIC DNA]</scope>
    <source>
        <strain evidence="3">DSM 46792</strain>
    </source>
</reference>
<sequence length="149" mass="15723">MVLGDRALAQWFVDHLGHWLLTAVVAALTGFGLSLSPAAAGVPDVFADRPALPDCGSAALLIGQAEVAGAAVDCFDAALAAGGTAELLVHVHGVDNDPVLMYHRALPGGAGEVFMDHRPDQYRSVDWQHVLCPRAQVYPDLEGCDIREL</sequence>
<dbReference type="EMBL" id="JAVREI010000024">
    <property type="protein sequence ID" value="MDT0278323.1"/>
    <property type="molecule type" value="Genomic_DNA"/>
</dbReference>
<name>A0ABU2KDS0_9ACTN</name>
<keyword evidence="1" id="KW-1133">Transmembrane helix</keyword>
<evidence type="ECO:0000313" key="3">
    <source>
        <dbReference type="Proteomes" id="UP001183222"/>
    </source>
</evidence>
<evidence type="ECO:0000313" key="2">
    <source>
        <dbReference type="EMBL" id="MDT0278323.1"/>
    </source>
</evidence>
<feature type="transmembrane region" description="Helical" evidence="1">
    <location>
        <begin position="20"/>
        <end position="42"/>
    </location>
</feature>
<organism evidence="2 3">
    <name type="scientific">Blastococcus goldschmidtiae</name>
    <dbReference type="NCBI Taxonomy" id="3075546"/>
    <lineage>
        <taxon>Bacteria</taxon>
        <taxon>Bacillati</taxon>
        <taxon>Actinomycetota</taxon>
        <taxon>Actinomycetes</taxon>
        <taxon>Geodermatophilales</taxon>
        <taxon>Geodermatophilaceae</taxon>
        <taxon>Blastococcus</taxon>
    </lineage>
</organism>
<keyword evidence="1" id="KW-0472">Membrane</keyword>
<dbReference type="RefSeq" id="WP_311347122.1">
    <property type="nucleotide sequence ID" value="NZ_JAVREI010000024.1"/>
</dbReference>